<protein>
    <submittedName>
        <fullName evidence="1">Uncharacterized protein</fullName>
    </submittedName>
</protein>
<dbReference type="Proteomes" id="UP001062846">
    <property type="component" value="Chromosome 8"/>
</dbReference>
<reference evidence="1" key="1">
    <citation type="submission" date="2022-02" db="EMBL/GenBank/DDBJ databases">
        <title>Plant Genome Project.</title>
        <authorList>
            <person name="Zhang R.-G."/>
        </authorList>
    </citation>
    <scope>NUCLEOTIDE SEQUENCE</scope>
    <source>
        <strain evidence="1">AT1</strain>
    </source>
</reference>
<proteinExistence type="predicted"/>
<evidence type="ECO:0000313" key="1">
    <source>
        <dbReference type="EMBL" id="KAI8544242.1"/>
    </source>
</evidence>
<accession>A0ACC0MUT4</accession>
<evidence type="ECO:0000313" key="2">
    <source>
        <dbReference type="Proteomes" id="UP001062846"/>
    </source>
</evidence>
<dbReference type="EMBL" id="CM046395">
    <property type="protein sequence ID" value="KAI8544242.1"/>
    <property type="molecule type" value="Genomic_DNA"/>
</dbReference>
<sequence>MKEPAPPTLSLRLVRLPLGVEKVIDSRCRATIGIVSNSNHGARKQRKDGQSRWLGRRPIVGGLAMNPVDDPQGSILAICRLCWWAGRGQ</sequence>
<gene>
    <name evidence="1" type="ORF">RHMOL_Rhmol08G0280900</name>
</gene>
<comment type="caution">
    <text evidence="1">The sequence shown here is derived from an EMBL/GenBank/DDBJ whole genome shotgun (WGS) entry which is preliminary data.</text>
</comment>
<keyword evidence="2" id="KW-1185">Reference proteome</keyword>
<name>A0ACC0MUT4_RHOML</name>
<organism evidence="1 2">
    <name type="scientific">Rhododendron molle</name>
    <name type="common">Chinese azalea</name>
    <name type="synonym">Azalea mollis</name>
    <dbReference type="NCBI Taxonomy" id="49168"/>
    <lineage>
        <taxon>Eukaryota</taxon>
        <taxon>Viridiplantae</taxon>
        <taxon>Streptophyta</taxon>
        <taxon>Embryophyta</taxon>
        <taxon>Tracheophyta</taxon>
        <taxon>Spermatophyta</taxon>
        <taxon>Magnoliopsida</taxon>
        <taxon>eudicotyledons</taxon>
        <taxon>Gunneridae</taxon>
        <taxon>Pentapetalae</taxon>
        <taxon>asterids</taxon>
        <taxon>Ericales</taxon>
        <taxon>Ericaceae</taxon>
        <taxon>Ericoideae</taxon>
        <taxon>Rhodoreae</taxon>
        <taxon>Rhododendron</taxon>
    </lineage>
</organism>